<accession>A0A366F377</accession>
<evidence type="ECO:0000313" key="3">
    <source>
        <dbReference type="Proteomes" id="UP000253529"/>
    </source>
</evidence>
<proteinExistence type="predicted"/>
<dbReference type="OrthoDB" id="9807249at2"/>
<protein>
    <submittedName>
        <fullName evidence="2">Uncharacterized protein</fullName>
    </submittedName>
</protein>
<dbReference type="Proteomes" id="UP000253529">
    <property type="component" value="Unassembled WGS sequence"/>
</dbReference>
<reference evidence="2 3" key="1">
    <citation type="submission" date="2018-06" db="EMBL/GenBank/DDBJ databases">
        <title>Genomic Encyclopedia of Type Strains, Phase IV (KMG-IV): sequencing the most valuable type-strain genomes for metagenomic binning, comparative biology and taxonomic classification.</title>
        <authorList>
            <person name="Goeker M."/>
        </authorList>
    </citation>
    <scope>NUCLEOTIDE SEQUENCE [LARGE SCALE GENOMIC DNA]</scope>
    <source>
        <strain evidence="2 3">DSM 24875</strain>
    </source>
</reference>
<gene>
    <name evidence="2" type="ORF">DFR50_12323</name>
</gene>
<keyword evidence="1" id="KW-0812">Transmembrane</keyword>
<dbReference type="EMBL" id="QNRK01000023">
    <property type="protein sequence ID" value="RBP09054.1"/>
    <property type="molecule type" value="Genomic_DNA"/>
</dbReference>
<comment type="caution">
    <text evidence="2">The sequence shown here is derived from an EMBL/GenBank/DDBJ whole genome shotgun (WGS) entry which is preliminary data.</text>
</comment>
<feature type="transmembrane region" description="Helical" evidence="1">
    <location>
        <begin position="21"/>
        <end position="38"/>
    </location>
</feature>
<evidence type="ECO:0000256" key="1">
    <source>
        <dbReference type="SAM" id="Phobius"/>
    </source>
</evidence>
<dbReference type="AlphaFoldDB" id="A0A366F377"/>
<keyword evidence="3" id="KW-1185">Reference proteome</keyword>
<organism evidence="2 3">
    <name type="scientific">Roseiarcus fermentans</name>
    <dbReference type="NCBI Taxonomy" id="1473586"/>
    <lineage>
        <taxon>Bacteria</taxon>
        <taxon>Pseudomonadati</taxon>
        <taxon>Pseudomonadota</taxon>
        <taxon>Alphaproteobacteria</taxon>
        <taxon>Hyphomicrobiales</taxon>
        <taxon>Roseiarcaceae</taxon>
        <taxon>Roseiarcus</taxon>
    </lineage>
</organism>
<sequence>MTDLHAIAPAGWTRWFRRGPWENGAMAVIGLGILMMTQPFSLDLYSYSFVTILSGTLGFVVVSHFPQ</sequence>
<name>A0A366F377_9HYPH</name>
<feature type="transmembrane region" description="Helical" evidence="1">
    <location>
        <begin position="44"/>
        <end position="65"/>
    </location>
</feature>
<keyword evidence="1" id="KW-0472">Membrane</keyword>
<keyword evidence="1" id="KW-1133">Transmembrane helix</keyword>
<evidence type="ECO:0000313" key="2">
    <source>
        <dbReference type="EMBL" id="RBP09054.1"/>
    </source>
</evidence>
<dbReference type="RefSeq" id="WP_113890913.1">
    <property type="nucleotide sequence ID" value="NZ_QNRK01000023.1"/>
</dbReference>